<dbReference type="Pfam" id="PF02872">
    <property type="entry name" value="5_nucleotid_C"/>
    <property type="match status" value="1"/>
</dbReference>
<dbReference type="EMBL" id="CYZE01000001">
    <property type="protein sequence ID" value="CUN48182.1"/>
    <property type="molecule type" value="Genomic_DNA"/>
</dbReference>
<dbReference type="InterPro" id="IPR006179">
    <property type="entry name" value="5_nucleotidase/apyrase"/>
</dbReference>
<sequence length="634" mass="70366">MKRNRNKSRRLYKNGILLLTAVLWVCVMLGGCTVKKSGTDENMLGADLESEPDRVVITVTTSVSLEHFAAAVEERFPDIRLVQDSYMGDFRINEHIARVSNRDWGDLVIIAAGLIPKADMSGLLMDLSTQPFPAGYNSNSLQMDHEGHIYLLPGPLNFNCNIYNKTLFDENGWTVPESYEELITLCQTIDESGIRGFQYVLRDTSTQSYQIYNYCVLSALDTLTHPDGQTWHNQLMEGKAVSLEPMKVSFQNLQRLIDAGMVRTEDMEVTDTIRMELMKNRQTAITPGAVSILNQLIDESGDEFRFMPHFSMTDNQGWLLNLGYYFGANQNLRQSGSEKELEAAMKILKFVASEEGQQALIEDRLGIVPATRGASLPELPAYDGIRAQAEGGYYIMRPTYDMFTSVLETEIASFIRGETTSDDILEKCSALLKKGAPTAEAIGQASSDFTVLQTGLLKADALRSAAGTDIALISMAEPDCFVPIGGTRSKLYKGRITEDDIIRISQNTLGEDVMCSRASMTGAKLLKLLDYGAASAKEQENGMTNGFHPFAVSGITLSYDLNGVKGQRVRGVKLTDKKELNPEAVYTVAFLDGMLTERFSSEQEKTGLSMTEVLKEYIRSKKTVSPDSHRITFH</sequence>
<dbReference type="SUPFAM" id="SSF53850">
    <property type="entry name" value="Periplasmic binding protein-like II"/>
    <property type="match status" value="1"/>
</dbReference>
<gene>
    <name evidence="2" type="ORF">ERS852407_00327</name>
</gene>
<dbReference type="RefSeq" id="WP_055652737.1">
    <property type="nucleotide sequence ID" value="NZ_CABIXC010000001.1"/>
</dbReference>
<dbReference type="PROSITE" id="PS51257">
    <property type="entry name" value="PROKAR_LIPOPROTEIN"/>
    <property type="match status" value="1"/>
</dbReference>
<dbReference type="InterPro" id="IPR006059">
    <property type="entry name" value="SBP"/>
</dbReference>
<dbReference type="GO" id="GO:0016787">
    <property type="term" value="F:hydrolase activity"/>
    <property type="evidence" value="ECO:0007669"/>
    <property type="project" value="InterPro"/>
</dbReference>
<dbReference type="AlphaFoldDB" id="A0A173X8R5"/>
<reference evidence="2 3" key="1">
    <citation type="submission" date="2015-09" db="EMBL/GenBank/DDBJ databases">
        <authorList>
            <consortium name="Pathogen Informatics"/>
        </authorList>
    </citation>
    <scope>NUCLEOTIDE SEQUENCE [LARGE SCALE GENOMIC DNA]</scope>
    <source>
        <strain evidence="2 3">2789STDY5608850</strain>
    </source>
</reference>
<dbReference type="Pfam" id="PF13416">
    <property type="entry name" value="SBP_bac_8"/>
    <property type="match status" value="1"/>
</dbReference>
<name>A0A173X8R5_9FIRM</name>
<dbReference type="PANTHER" id="PTHR11575:SF24">
    <property type="entry name" value="5'-NUCLEOTIDASE"/>
    <property type="match status" value="1"/>
</dbReference>
<dbReference type="PANTHER" id="PTHR11575">
    <property type="entry name" value="5'-NUCLEOTIDASE-RELATED"/>
    <property type="match status" value="1"/>
</dbReference>
<dbReference type="Gene3D" id="3.90.780.10">
    <property type="entry name" value="5'-Nucleotidase, C-terminal domain"/>
    <property type="match status" value="1"/>
</dbReference>
<dbReference type="InterPro" id="IPR008334">
    <property type="entry name" value="5'-Nucleotdase_C"/>
</dbReference>
<dbReference type="SUPFAM" id="SSF55816">
    <property type="entry name" value="5'-nucleotidase (syn. UDP-sugar hydrolase), C-terminal domain"/>
    <property type="match status" value="1"/>
</dbReference>
<evidence type="ECO:0000313" key="2">
    <source>
        <dbReference type="EMBL" id="CUN48182.1"/>
    </source>
</evidence>
<dbReference type="Proteomes" id="UP000095651">
    <property type="component" value="Unassembled WGS sequence"/>
</dbReference>
<accession>A0A173X8R5</accession>
<protein>
    <submittedName>
        <fullName evidence="2">Sugar ABC transporter sugar-binding protein</fullName>
    </submittedName>
</protein>
<proteinExistence type="predicted"/>
<evidence type="ECO:0000259" key="1">
    <source>
        <dbReference type="Pfam" id="PF02872"/>
    </source>
</evidence>
<dbReference type="Gene3D" id="3.40.190.10">
    <property type="entry name" value="Periplasmic binding protein-like II"/>
    <property type="match status" value="2"/>
</dbReference>
<evidence type="ECO:0000313" key="3">
    <source>
        <dbReference type="Proteomes" id="UP000095651"/>
    </source>
</evidence>
<feature type="domain" description="5'-Nucleotidase C-terminal" evidence="1">
    <location>
        <begin position="452"/>
        <end position="594"/>
    </location>
</feature>
<organism evidence="2 3">
    <name type="scientific">Hungatella hathewayi</name>
    <dbReference type="NCBI Taxonomy" id="154046"/>
    <lineage>
        <taxon>Bacteria</taxon>
        <taxon>Bacillati</taxon>
        <taxon>Bacillota</taxon>
        <taxon>Clostridia</taxon>
        <taxon>Lachnospirales</taxon>
        <taxon>Lachnospiraceae</taxon>
        <taxon>Hungatella</taxon>
    </lineage>
</organism>
<dbReference type="InterPro" id="IPR036907">
    <property type="entry name" value="5'-Nucleotdase_C_sf"/>
</dbReference>
<dbReference type="GO" id="GO:0009166">
    <property type="term" value="P:nucleotide catabolic process"/>
    <property type="evidence" value="ECO:0007669"/>
    <property type="project" value="InterPro"/>
</dbReference>